<organism evidence="2 3">
    <name type="scientific">Aquincola tertiaricarbonis</name>
    <dbReference type="NCBI Taxonomy" id="391953"/>
    <lineage>
        <taxon>Bacteria</taxon>
        <taxon>Pseudomonadati</taxon>
        <taxon>Pseudomonadota</taxon>
        <taxon>Betaproteobacteria</taxon>
        <taxon>Burkholderiales</taxon>
        <taxon>Sphaerotilaceae</taxon>
        <taxon>Aquincola</taxon>
    </lineage>
</organism>
<evidence type="ECO:0000313" key="3">
    <source>
        <dbReference type="Proteomes" id="UP001056201"/>
    </source>
</evidence>
<evidence type="ECO:0000259" key="1">
    <source>
        <dbReference type="Pfam" id="PF12728"/>
    </source>
</evidence>
<name>A0ABY4S7U9_AQUTE</name>
<dbReference type="EMBL" id="CP097636">
    <property type="protein sequence ID" value="URI09436.1"/>
    <property type="molecule type" value="Genomic_DNA"/>
</dbReference>
<accession>A0ABY4S7U9</accession>
<feature type="domain" description="Helix-turn-helix" evidence="1">
    <location>
        <begin position="24"/>
        <end position="68"/>
    </location>
</feature>
<dbReference type="InterPro" id="IPR009061">
    <property type="entry name" value="DNA-bd_dom_put_sf"/>
</dbReference>
<dbReference type="Proteomes" id="UP001056201">
    <property type="component" value="Chromosome 2"/>
</dbReference>
<proteinExistence type="predicted"/>
<reference evidence="2" key="1">
    <citation type="submission" date="2022-05" db="EMBL/GenBank/DDBJ databases">
        <title>An RpoN-dependent PEP-CTERM gene is involved in floc formation of an Aquincola tertiaricarbonis strain.</title>
        <authorList>
            <person name="Qiu D."/>
            <person name="Xia M."/>
        </authorList>
    </citation>
    <scope>NUCLEOTIDE SEQUENCE</scope>
    <source>
        <strain evidence="2">RN12</strain>
    </source>
</reference>
<dbReference type="SUPFAM" id="SSF46955">
    <property type="entry name" value="Putative DNA-binding domain"/>
    <property type="match status" value="1"/>
</dbReference>
<sequence length="94" mass="10928">MKELHEARGIFRNEYDVKSELVRASQVAEILSIPISTLHQLVREGRFPIRHQKIGRLTLFALDELALWHIRQRNARALDVTQRLASRKAAPNDF</sequence>
<dbReference type="InterPro" id="IPR041657">
    <property type="entry name" value="HTH_17"/>
</dbReference>
<keyword evidence="3" id="KW-1185">Reference proteome</keyword>
<dbReference type="Pfam" id="PF12728">
    <property type="entry name" value="HTH_17"/>
    <property type="match status" value="1"/>
</dbReference>
<evidence type="ECO:0000313" key="2">
    <source>
        <dbReference type="EMBL" id="URI09436.1"/>
    </source>
</evidence>
<protein>
    <submittedName>
        <fullName evidence="2">Helix-turn-helix domain-containing protein</fullName>
    </submittedName>
</protein>
<gene>
    <name evidence="2" type="ORF">MW290_28135</name>
</gene>